<evidence type="ECO:0000256" key="1">
    <source>
        <dbReference type="SAM" id="SignalP"/>
    </source>
</evidence>
<comment type="caution">
    <text evidence="2">The sequence shown here is derived from an EMBL/GenBank/DDBJ whole genome shotgun (WGS) entry which is preliminary data.</text>
</comment>
<gene>
    <name evidence="2" type="ORF">CH63R_12089</name>
</gene>
<reference evidence="3" key="1">
    <citation type="journal article" date="2017" name="BMC Genomics">
        <title>Gapless genome assembly of Colletotrichum higginsianum reveals chromosome structure and association of transposable elements with secondary metabolite gene clusters.</title>
        <authorList>
            <person name="Dallery J.-F."/>
            <person name="Lapalu N."/>
            <person name="Zampounis A."/>
            <person name="Pigne S."/>
            <person name="Luyten I."/>
            <person name="Amselem J."/>
            <person name="Wittenberg A.H.J."/>
            <person name="Zhou S."/>
            <person name="de Queiroz M.V."/>
            <person name="Robin G.P."/>
            <person name="Auger A."/>
            <person name="Hainaut M."/>
            <person name="Henrissat B."/>
            <person name="Kim K.-T."/>
            <person name="Lee Y.-H."/>
            <person name="Lespinet O."/>
            <person name="Schwartz D.C."/>
            <person name="Thon M.R."/>
            <person name="O'Connell R.J."/>
        </authorList>
    </citation>
    <scope>NUCLEOTIDE SEQUENCE [LARGE SCALE GENOMIC DNA]</scope>
    <source>
        <strain evidence="3">IMI 349063</strain>
    </source>
</reference>
<dbReference type="OrthoDB" id="10455609at2759"/>
<dbReference type="RefSeq" id="XP_018153904.1">
    <property type="nucleotide sequence ID" value="XM_018307063.1"/>
</dbReference>
<dbReference type="GeneID" id="28871170"/>
<keyword evidence="1" id="KW-0732">Signal</keyword>
<feature type="chain" id="PRO_5008601228" evidence="1">
    <location>
        <begin position="21"/>
        <end position="194"/>
    </location>
</feature>
<protein>
    <submittedName>
        <fullName evidence="2">NUDIX domain-containing protein</fullName>
    </submittedName>
</protein>
<dbReference type="Proteomes" id="UP000092177">
    <property type="component" value="Chromosome 8"/>
</dbReference>
<sequence>MRFPLIPALWAISLAQLVACLLAGNKDYKLEVEPDIEGGTELEVFASGFNKGEIPILRAIAYPEDGLLRIAEAWTGHDKTPVKLFTSQIVSAIWTESGHSEASLKKIQIDDVTNIKTVEAARIARDEQGKERTPFDVTKANVKGWEAMLKSPFGKVAERIAKDMSKEVSRVSLGNYYITGTYGKREDTLGFDLT</sequence>
<organism evidence="2 3">
    <name type="scientific">Colletotrichum higginsianum (strain IMI 349063)</name>
    <name type="common">Crucifer anthracnose fungus</name>
    <dbReference type="NCBI Taxonomy" id="759273"/>
    <lineage>
        <taxon>Eukaryota</taxon>
        <taxon>Fungi</taxon>
        <taxon>Dikarya</taxon>
        <taxon>Ascomycota</taxon>
        <taxon>Pezizomycotina</taxon>
        <taxon>Sordariomycetes</taxon>
        <taxon>Hypocreomycetidae</taxon>
        <taxon>Glomerellales</taxon>
        <taxon>Glomerellaceae</taxon>
        <taxon>Colletotrichum</taxon>
        <taxon>Colletotrichum destructivum species complex</taxon>
    </lineage>
</organism>
<dbReference type="AlphaFoldDB" id="A0A1B7Y059"/>
<proteinExistence type="predicted"/>
<name>A0A1B7Y059_COLHI</name>
<dbReference type="KEGG" id="chig:CH63R_12089"/>
<accession>A0A1B7Y059</accession>
<dbReference type="VEuPathDB" id="FungiDB:CH63R_12089"/>
<evidence type="ECO:0000313" key="3">
    <source>
        <dbReference type="Proteomes" id="UP000092177"/>
    </source>
</evidence>
<keyword evidence="3" id="KW-1185">Reference proteome</keyword>
<evidence type="ECO:0000313" key="2">
    <source>
        <dbReference type="EMBL" id="OBR05386.1"/>
    </source>
</evidence>
<dbReference type="EMBL" id="LTAN01000008">
    <property type="protein sequence ID" value="OBR05386.1"/>
    <property type="molecule type" value="Genomic_DNA"/>
</dbReference>
<feature type="signal peptide" evidence="1">
    <location>
        <begin position="1"/>
        <end position="20"/>
    </location>
</feature>